<dbReference type="GO" id="GO:0031640">
    <property type="term" value="P:killing of cells of another organism"/>
    <property type="evidence" value="ECO:0007669"/>
    <property type="project" value="UniProtKB-KW"/>
</dbReference>
<sequence length="438" mass="49637">MTDYKDVDPFERQVMESLGYGWVSQGEGSWQKGEISGAIDNDTMTVTGWNGAIPTSPSGRPHIWDQKISELNNARQNSIDDNDDDVTPTSDHEKNQRREASAKALKYTSDIESKVNEQLNVINNDIQKTEAEYKEKQGGLSEVDKAKYQLVLSKLQLQKQNAKILSEEAKKRRVHAEWEQINDENVLNARDRPSAEWRQQREINSKKSLAKLAEERAVQEQVELIRQGLAQLEKNILANKENVKRWTEEMNKNKEKEENEVKDALKFTADFYKTVTEKYGEKSSKIAQELADAAKGKQIRSVDEALKAFDKYKDVLNKKFSVKDREAIAKALESVDRELMAKNLAKFSKAFNYVGKTIDRYDTLKEIQKALETNNWRPVFVQLESLAVGRAAGAITAFAFSIIIGAPLGILGVALIMALVSVFVDDRFIEKINEMVGV</sequence>
<comment type="subcellular location">
    <subcellularLocation>
        <location evidence="3">Membrane</location>
    </subcellularLocation>
</comment>
<evidence type="ECO:0000256" key="11">
    <source>
        <dbReference type="SAM" id="Coils"/>
    </source>
</evidence>
<feature type="compositionally biased region" description="Basic and acidic residues" evidence="12">
    <location>
        <begin position="90"/>
        <end position="101"/>
    </location>
</feature>
<organism evidence="15">
    <name type="scientific">Yersinia frederiksenii</name>
    <dbReference type="NCBI Taxonomy" id="29484"/>
    <lineage>
        <taxon>Bacteria</taxon>
        <taxon>Pseudomonadati</taxon>
        <taxon>Pseudomonadota</taxon>
        <taxon>Gammaproteobacteria</taxon>
        <taxon>Enterobacterales</taxon>
        <taxon>Yersiniaceae</taxon>
        <taxon>Yersinia</taxon>
    </lineage>
</organism>
<accession>H8YUQ0</accession>
<evidence type="ECO:0000256" key="10">
    <source>
        <dbReference type="ARBA" id="ARBA00023136"/>
    </source>
</evidence>
<evidence type="ECO:0000256" key="13">
    <source>
        <dbReference type="SAM" id="Phobius"/>
    </source>
</evidence>
<dbReference type="GO" id="GO:0140911">
    <property type="term" value="F:pore-forming activity"/>
    <property type="evidence" value="ECO:0007669"/>
    <property type="project" value="InterPro"/>
</dbReference>
<proteinExistence type="inferred from homology"/>
<feature type="transmembrane region" description="Helical" evidence="13">
    <location>
        <begin position="398"/>
        <end position="424"/>
    </location>
</feature>
<dbReference type="Gene3D" id="1.10.490.30">
    <property type="entry name" value="Colicin"/>
    <property type="match status" value="1"/>
</dbReference>
<keyword evidence="5" id="KW-0929">Antimicrobial</keyword>
<evidence type="ECO:0000256" key="8">
    <source>
        <dbReference type="ARBA" id="ARBA00023022"/>
    </source>
</evidence>
<evidence type="ECO:0000256" key="12">
    <source>
        <dbReference type="SAM" id="MobiDB-lite"/>
    </source>
</evidence>
<evidence type="ECO:0000256" key="3">
    <source>
        <dbReference type="ARBA" id="ARBA00004370"/>
    </source>
</evidence>
<dbReference type="PROSITE" id="PS00276">
    <property type="entry name" value="CHANNEL_COLICIN"/>
    <property type="match status" value="1"/>
</dbReference>
<geneLocation type="plasmid" evidence="15">
    <name>pYF27601</name>
</geneLocation>
<keyword evidence="10 13" id="KW-0472">Membrane</keyword>
<evidence type="ECO:0000256" key="9">
    <source>
        <dbReference type="ARBA" id="ARBA00023048"/>
    </source>
</evidence>
<comment type="function">
    <text evidence="1">This colicin is a channel-forming colicin. This class of transmembrane toxins depolarize the cytoplasmic membrane, leading to dissipation of cellular energy.</text>
</comment>
<keyword evidence="6 13" id="KW-0812">Transmembrane</keyword>
<dbReference type="EMBL" id="JF937655">
    <property type="protein sequence ID" value="AFC36229.1"/>
    <property type="molecule type" value="Genomic_DNA"/>
</dbReference>
<evidence type="ECO:0000256" key="4">
    <source>
        <dbReference type="ARBA" id="ARBA00007595"/>
    </source>
</evidence>
<gene>
    <name evidence="15" type="primary">cfyA</name>
</gene>
<keyword evidence="9" id="KW-0078">Bacteriocin</keyword>
<dbReference type="RefSeq" id="WP_015060722.1">
    <property type="nucleotide sequence ID" value="NC_019269.1"/>
</dbReference>
<dbReference type="InterPro" id="IPR038283">
    <property type="entry name" value="Channel_colicin_C_sf"/>
</dbReference>
<dbReference type="Pfam" id="PF01024">
    <property type="entry name" value="Colicin"/>
    <property type="match status" value="1"/>
</dbReference>
<evidence type="ECO:0000256" key="2">
    <source>
        <dbReference type="ARBA" id="ARBA00003197"/>
    </source>
</evidence>
<comment type="similarity">
    <text evidence="4">Belongs to the channel forming colicin family.</text>
</comment>
<reference evidence="15" key="1">
    <citation type="journal article" date="2012" name="J. Bacteriol.">
        <title>Novel Colicin FY of Yersinia frederiksenii Inhibits Pathogenic Yersinia Strains via YiuR-Mediated Reception, TonB Import, and Cell Membrane Pore Formation.</title>
        <authorList>
            <person name="Bosak J."/>
            <person name="Laiblova P."/>
            <person name="Smarda J."/>
            <person name="Dedicova D."/>
            <person name="Smajs D."/>
        </authorList>
    </citation>
    <scope>NUCLEOTIDE SEQUENCE</scope>
    <source>
        <strain evidence="15">27601</strain>
        <plasmid evidence="15">pYF27601</plasmid>
    </source>
</reference>
<protein>
    <submittedName>
        <fullName evidence="15">Colicin FY</fullName>
    </submittedName>
</protein>
<keyword evidence="11" id="KW-0175">Coiled coil</keyword>
<dbReference type="GO" id="GO:0016020">
    <property type="term" value="C:membrane"/>
    <property type="evidence" value="ECO:0007669"/>
    <property type="project" value="UniProtKB-SubCell"/>
</dbReference>
<feature type="coiled-coil region" evidence="11">
    <location>
        <begin position="112"/>
        <end position="172"/>
    </location>
</feature>
<dbReference type="GO" id="GO:0050829">
    <property type="term" value="P:defense response to Gram-negative bacterium"/>
    <property type="evidence" value="ECO:0007669"/>
    <property type="project" value="InterPro"/>
</dbReference>
<feature type="coiled-coil region" evidence="11">
    <location>
        <begin position="215"/>
        <end position="249"/>
    </location>
</feature>
<keyword evidence="7 13" id="KW-1133">Transmembrane helix</keyword>
<name>H8YUQ0_YERFR</name>
<dbReference type="TCDB" id="1.C.1.1.5">
    <property type="family name" value="the channel-forming colicin (colicin) family"/>
</dbReference>
<evidence type="ECO:0000256" key="1">
    <source>
        <dbReference type="ARBA" id="ARBA00002178"/>
    </source>
</evidence>
<evidence type="ECO:0000256" key="6">
    <source>
        <dbReference type="ARBA" id="ARBA00022692"/>
    </source>
</evidence>
<evidence type="ECO:0000313" key="15">
    <source>
        <dbReference type="EMBL" id="AFC36229.1"/>
    </source>
</evidence>
<keyword evidence="15" id="KW-0614">Plasmid</keyword>
<dbReference type="AlphaFoldDB" id="H8YUQ0"/>
<feature type="region of interest" description="Disordered" evidence="12">
    <location>
        <begin position="75"/>
        <end position="103"/>
    </location>
</feature>
<feature type="domain" description="Channel forming colicins" evidence="14">
    <location>
        <begin position="373"/>
        <end position="384"/>
    </location>
</feature>
<dbReference type="InterPro" id="IPR000293">
    <property type="entry name" value="Channel_colicin_C"/>
</dbReference>
<evidence type="ECO:0000256" key="5">
    <source>
        <dbReference type="ARBA" id="ARBA00022529"/>
    </source>
</evidence>
<dbReference type="PRINTS" id="PR00280">
    <property type="entry name" value="CHANLCOLICIN"/>
</dbReference>
<dbReference type="SUPFAM" id="SSF56837">
    <property type="entry name" value="Colicin"/>
    <property type="match status" value="1"/>
</dbReference>
<evidence type="ECO:0000259" key="14">
    <source>
        <dbReference type="PROSITE" id="PS00276"/>
    </source>
</evidence>
<evidence type="ECO:0000256" key="7">
    <source>
        <dbReference type="ARBA" id="ARBA00022989"/>
    </source>
</evidence>
<comment type="function">
    <text evidence="2">Colicins are polypeptide toxins produced by and active against E.coli and closely related bacteria.</text>
</comment>
<keyword evidence="8" id="KW-0044">Antibiotic</keyword>